<dbReference type="Gene3D" id="3.40.190.10">
    <property type="entry name" value="Periplasmic binding protein-like II"/>
    <property type="match status" value="2"/>
</dbReference>
<dbReference type="Pfam" id="PF16868">
    <property type="entry name" value="NMT1_3"/>
    <property type="match status" value="1"/>
</dbReference>
<organism evidence="2 3">
    <name type="scientific">Sneathiella chinensis</name>
    <dbReference type="NCBI Taxonomy" id="349750"/>
    <lineage>
        <taxon>Bacteria</taxon>
        <taxon>Pseudomonadati</taxon>
        <taxon>Pseudomonadota</taxon>
        <taxon>Alphaproteobacteria</taxon>
        <taxon>Sneathiellales</taxon>
        <taxon>Sneathiellaceae</taxon>
        <taxon>Sneathiella</taxon>
    </lineage>
</organism>
<evidence type="ECO:0000313" key="2">
    <source>
        <dbReference type="EMBL" id="GLQ05600.1"/>
    </source>
</evidence>
<dbReference type="InterPro" id="IPR011852">
    <property type="entry name" value="TRAP_TAXI"/>
</dbReference>
<accession>A0ABQ5U1Q3</accession>
<gene>
    <name evidence="2" type="ORF">GCM10007924_08210</name>
</gene>
<evidence type="ECO:0000256" key="1">
    <source>
        <dbReference type="SAM" id="SignalP"/>
    </source>
</evidence>
<name>A0ABQ5U1Q3_9PROT</name>
<dbReference type="NCBIfam" id="TIGR02122">
    <property type="entry name" value="TRAP_TAXI"/>
    <property type="match status" value="1"/>
</dbReference>
<dbReference type="EMBL" id="BSNF01000001">
    <property type="protein sequence ID" value="GLQ05600.1"/>
    <property type="molecule type" value="Genomic_DNA"/>
</dbReference>
<sequence>MRSSLKNKTTRTIALAVGLTTAGLATSAVSAELPSSMIWTAYGTTSSGYAQSVAISNMLKQEFGTSVRVLPGKNDISRMTPLKVGKADYCACGIASYFGQEGVMQFATADWGPQPLRVLLTAKGTFGLGLAVTADSGIKTVADIKGKRIAWVRGADGLNLGAEATIAFAGLTWDDVEKVEFPGFKDSIDGMINGQVDASFGSTVTPHYKRLAASPRGIHWPTLSADDTEGWKRLHEVAPYFSPLIATSGAEITKEKPWEGKGYPYPIMVTNADKSADEVYALTKAMIEKHDVYKNSAPGAAGWALESQKMEWILPYHEGTVKYFKEIGVWTDAAQAHNDGLIKRQDVLMKAYAAYKDTKPSDDEFRAGWTKARAEALVAAGLPIGVK</sequence>
<proteinExistence type="predicted"/>
<dbReference type="PANTHER" id="PTHR42941:SF1">
    <property type="entry name" value="SLL1037 PROTEIN"/>
    <property type="match status" value="1"/>
</dbReference>
<dbReference type="SUPFAM" id="SSF53850">
    <property type="entry name" value="Periplasmic binding protein-like II"/>
    <property type="match status" value="1"/>
</dbReference>
<dbReference type="RefSeq" id="WP_169559585.1">
    <property type="nucleotide sequence ID" value="NZ_BSNF01000001.1"/>
</dbReference>
<keyword evidence="3" id="KW-1185">Reference proteome</keyword>
<reference evidence="2" key="1">
    <citation type="journal article" date="2014" name="Int. J. Syst. Evol. Microbiol.">
        <title>Complete genome of a new Firmicutes species belonging to the dominant human colonic microbiota ('Ruminococcus bicirculans') reveals two chromosomes and a selective capacity to utilize plant glucans.</title>
        <authorList>
            <consortium name="NISC Comparative Sequencing Program"/>
            <person name="Wegmann U."/>
            <person name="Louis P."/>
            <person name="Goesmann A."/>
            <person name="Henrissat B."/>
            <person name="Duncan S.H."/>
            <person name="Flint H.J."/>
        </authorList>
    </citation>
    <scope>NUCLEOTIDE SEQUENCE</scope>
    <source>
        <strain evidence="2">NBRC 103408</strain>
    </source>
</reference>
<dbReference type="PANTHER" id="PTHR42941">
    <property type="entry name" value="SLL1037 PROTEIN"/>
    <property type="match status" value="1"/>
</dbReference>
<feature type="signal peptide" evidence="1">
    <location>
        <begin position="1"/>
        <end position="30"/>
    </location>
</feature>
<evidence type="ECO:0000313" key="3">
    <source>
        <dbReference type="Proteomes" id="UP001161409"/>
    </source>
</evidence>
<feature type="chain" id="PRO_5045833273" evidence="1">
    <location>
        <begin position="31"/>
        <end position="387"/>
    </location>
</feature>
<reference evidence="2" key="2">
    <citation type="submission" date="2023-01" db="EMBL/GenBank/DDBJ databases">
        <title>Draft genome sequence of Sneathiella chinensis strain NBRC 103408.</title>
        <authorList>
            <person name="Sun Q."/>
            <person name="Mori K."/>
        </authorList>
    </citation>
    <scope>NUCLEOTIDE SEQUENCE</scope>
    <source>
        <strain evidence="2">NBRC 103408</strain>
    </source>
</reference>
<comment type="caution">
    <text evidence="2">The sequence shown here is derived from an EMBL/GenBank/DDBJ whole genome shotgun (WGS) entry which is preliminary data.</text>
</comment>
<keyword evidence="1" id="KW-0732">Signal</keyword>
<protein>
    <submittedName>
        <fullName evidence="2">C4-dicarboxylate ABC transporter</fullName>
    </submittedName>
</protein>
<dbReference type="Proteomes" id="UP001161409">
    <property type="component" value="Unassembled WGS sequence"/>
</dbReference>